<feature type="region of interest" description="Disordered" evidence="1">
    <location>
        <begin position="1"/>
        <end position="22"/>
    </location>
</feature>
<name>A0AAU3GX37_9ACTN</name>
<protein>
    <submittedName>
        <fullName evidence="2">Uncharacterized protein</fullName>
    </submittedName>
</protein>
<sequence length="41" mass="4621">MTEHRRQREGAGEEPGTEIRTGLLAFLERLGRGPAEARERS</sequence>
<evidence type="ECO:0000256" key="1">
    <source>
        <dbReference type="SAM" id="MobiDB-lite"/>
    </source>
</evidence>
<evidence type="ECO:0000313" key="2">
    <source>
        <dbReference type="EMBL" id="WTY97817.1"/>
    </source>
</evidence>
<organism evidence="2">
    <name type="scientific">Streptomyces sp. NBC_01401</name>
    <dbReference type="NCBI Taxonomy" id="2903854"/>
    <lineage>
        <taxon>Bacteria</taxon>
        <taxon>Bacillati</taxon>
        <taxon>Actinomycetota</taxon>
        <taxon>Actinomycetes</taxon>
        <taxon>Kitasatosporales</taxon>
        <taxon>Streptomycetaceae</taxon>
        <taxon>Streptomyces</taxon>
    </lineage>
</organism>
<accession>A0AAU3GX37</accession>
<gene>
    <name evidence="2" type="ORF">OG626_24495</name>
</gene>
<feature type="compositionally biased region" description="Basic and acidic residues" evidence="1">
    <location>
        <begin position="1"/>
        <end position="11"/>
    </location>
</feature>
<dbReference type="AlphaFoldDB" id="A0AAU3GX37"/>
<dbReference type="EMBL" id="CP109535">
    <property type="protein sequence ID" value="WTY97817.1"/>
    <property type="molecule type" value="Genomic_DNA"/>
</dbReference>
<reference evidence="2" key="1">
    <citation type="submission" date="2022-10" db="EMBL/GenBank/DDBJ databases">
        <title>The complete genomes of actinobacterial strains from the NBC collection.</title>
        <authorList>
            <person name="Joergensen T.S."/>
            <person name="Alvarez Arevalo M."/>
            <person name="Sterndorff E.B."/>
            <person name="Faurdal D."/>
            <person name="Vuksanovic O."/>
            <person name="Mourched A.-S."/>
            <person name="Charusanti P."/>
            <person name="Shaw S."/>
            <person name="Blin K."/>
            <person name="Weber T."/>
        </authorList>
    </citation>
    <scope>NUCLEOTIDE SEQUENCE</scope>
    <source>
        <strain evidence="2">NBC_01401</strain>
    </source>
</reference>
<proteinExistence type="predicted"/>